<dbReference type="EMBL" id="MN095771">
    <property type="protein sequence ID" value="QFR56115.1"/>
    <property type="molecule type" value="Genomic_DNA"/>
</dbReference>
<evidence type="ECO:0000313" key="2">
    <source>
        <dbReference type="Proteomes" id="UP000326777"/>
    </source>
</evidence>
<keyword evidence="2" id="KW-1185">Reference proteome</keyword>
<dbReference type="Proteomes" id="UP000326777">
    <property type="component" value="Genome"/>
</dbReference>
<accession>A0A5P8PHI0</accession>
<reference evidence="2" key="1">
    <citation type="submission" date="2019-06" db="EMBL/GenBank/DDBJ databases">
        <title>Complete genome sequence of Serratia marcescens phage Muldoon.</title>
        <authorList>
            <person name="Campbell S."/>
            <person name="Atkinson C."/>
            <person name="Moreland R."/>
            <person name="Liu M."/>
            <person name="Ramsey J."/>
            <person name="Leavitt J."/>
        </authorList>
    </citation>
    <scope>NUCLEOTIDE SEQUENCE [LARGE SCALE GENOMIC DNA]</scope>
</reference>
<sequence length="449" mass="48107">MAMLNNTEHHVSDKAQWIEFDPTGSNFGPEVKDVQTALKLIDSTAIGGIPKASETVAGIIKLATSEEVNAGLVIDKAVTPATLKGYLVRPRATETVVGVTKLANEAETLGFSDQTTAVSPYRMSTIFSRVTANETRLGTIRTSSQAQATGGTDNTTAMTPLRVKQAILANSSPIASASETTQGTVRLATKEQTAQGASRDLAVTPYGFANTNATESSFGTLKLAADQDVRNLSRRDVAITPGALSGLQATTTQKGLVKLTHMSQDTTAALRADAPVVPNWTTINGKPLTGNIYIGANDVDAFTRSEIENNWVRNINQLMPAYSVGDGGPWDRVDLPRWGAANAVYRHVVVDVNVVFNPIDGSGTKFFRAQVWKTINGVPNQHYGDIYVDLRQEKGGSRGHYWGYQVSRSKSFMWGGNIAYFGPNDGLAIIPIGNNYVAEVNYKASYGGA</sequence>
<proteinExistence type="predicted"/>
<protein>
    <submittedName>
        <fullName evidence="1">Short tail fiber protein</fullName>
    </submittedName>
</protein>
<evidence type="ECO:0000313" key="1">
    <source>
        <dbReference type="EMBL" id="QFR56115.1"/>
    </source>
</evidence>
<organism evidence="1 2">
    <name type="scientific">Serratia phage Muldoon</name>
    <dbReference type="NCBI Taxonomy" id="2601678"/>
    <lineage>
        <taxon>Viruses</taxon>
        <taxon>Duplodnaviria</taxon>
        <taxon>Heunggongvirae</taxon>
        <taxon>Uroviricota</taxon>
        <taxon>Caudoviricetes</taxon>
        <taxon>Muldoonvirus</taxon>
        <taxon>Muldoonvirus muldoon</taxon>
    </lineage>
</organism>
<gene>
    <name evidence="1" type="ORF">CPT_Muldoon_164</name>
</gene>
<name>A0A5P8PHI0_9CAUD</name>